<comment type="similarity">
    <text evidence="2 9">Belongs to the class-I aminoacyl-tRNA synthetase family. MetG type 1 subfamily.</text>
</comment>
<dbReference type="SUPFAM" id="SSF57770">
    <property type="entry name" value="Methionyl-tRNA synthetase (MetRS), Zn-domain"/>
    <property type="match status" value="1"/>
</dbReference>
<dbReference type="HAMAP" id="MF_00098">
    <property type="entry name" value="Met_tRNA_synth_type1"/>
    <property type="match status" value="1"/>
</dbReference>
<dbReference type="Gene3D" id="2.20.28.20">
    <property type="entry name" value="Methionyl-tRNA synthetase, Zn-domain"/>
    <property type="match status" value="1"/>
</dbReference>
<dbReference type="EMBL" id="JBEXPZ010000002">
    <property type="protein sequence ID" value="MET9843264.1"/>
    <property type="molecule type" value="Genomic_DNA"/>
</dbReference>
<evidence type="ECO:0000256" key="3">
    <source>
        <dbReference type="ARBA" id="ARBA00022598"/>
    </source>
</evidence>
<feature type="binding site" evidence="9">
    <location>
        <position position="156"/>
    </location>
    <ligand>
        <name>Zn(2+)</name>
        <dbReference type="ChEBI" id="CHEBI:29105"/>
    </ligand>
</feature>
<name>A0ABV2UNZ5_9ACTN</name>
<keyword evidence="9" id="KW-0479">Metal-binding</keyword>
<dbReference type="InterPro" id="IPR015413">
    <property type="entry name" value="Methionyl/Leucyl_tRNA_Synth"/>
</dbReference>
<protein>
    <recommendedName>
        <fullName evidence="9">Methionine--tRNA ligase</fullName>
        <ecNumber evidence="9">6.1.1.10</ecNumber>
    </recommendedName>
    <alternativeName>
        <fullName evidence="9">Methionyl-tRNA synthetase</fullName>
        <shortName evidence="9">MetRS</shortName>
    </alternativeName>
</protein>
<keyword evidence="4 9" id="KW-0547">Nucleotide-binding</keyword>
<feature type="binding site" evidence="9">
    <location>
        <position position="345"/>
    </location>
    <ligand>
        <name>ATP</name>
        <dbReference type="ChEBI" id="CHEBI:30616"/>
    </ligand>
</feature>
<dbReference type="PRINTS" id="PR01041">
    <property type="entry name" value="TRNASYNTHMET"/>
</dbReference>
<dbReference type="InterPro" id="IPR041872">
    <property type="entry name" value="Anticodon_Met"/>
</dbReference>
<dbReference type="Gene3D" id="3.40.50.620">
    <property type="entry name" value="HUPs"/>
    <property type="match status" value="1"/>
</dbReference>
<evidence type="ECO:0000256" key="1">
    <source>
        <dbReference type="ARBA" id="ARBA00003314"/>
    </source>
</evidence>
<dbReference type="InterPro" id="IPR009080">
    <property type="entry name" value="tRNAsynth_Ia_anticodon-bd"/>
</dbReference>
<dbReference type="Pfam" id="PF09334">
    <property type="entry name" value="tRNA-synt_1g"/>
    <property type="match status" value="1"/>
</dbReference>
<dbReference type="NCBIfam" id="TIGR00398">
    <property type="entry name" value="metG"/>
    <property type="match status" value="1"/>
</dbReference>
<evidence type="ECO:0000256" key="9">
    <source>
        <dbReference type="HAMAP-Rule" id="MF_00098"/>
    </source>
</evidence>
<dbReference type="Proteomes" id="UP001550210">
    <property type="component" value="Unassembled WGS sequence"/>
</dbReference>
<keyword evidence="5 9" id="KW-0067">ATP-binding</keyword>
<organism evidence="12 13">
    <name type="scientific">Streptomyces ossamyceticus</name>
    <dbReference type="NCBI Taxonomy" id="249581"/>
    <lineage>
        <taxon>Bacteria</taxon>
        <taxon>Bacillati</taxon>
        <taxon>Actinomycetota</taxon>
        <taxon>Actinomycetes</taxon>
        <taxon>Kitasatosporales</taxon>
        <taxon>Streptomycetaceae</taxon>
        <taxon>Streptomyces</taxon>
    </lineage>
</organism>
<proteinExistence type="inferred from homology"/>
<feature type="binding site" evidence="9">
    <location>
        <position position="159"/>
    </location>
    <ligand>
        <name>Zn(2+)</name>
        <dbReference type="ChEBI" id="CHEBI:29105"/>
    </ligand>
</feature>
<evidence type="ECO:0000313" key="12">
    <source>
        <dbReference type="EMBL" id="MET9843264.1"/>
    </source>
</evidence>
<dbReference type="PANTHER" id="PTHR45765">
    <property type="entry name" value="METHIONINE--TRNA LIGASE"/>
    <property type="match status" value="1"/>
</dbReference>
<dbReference type="CDD" id="cd00814">
    <property type="entry name" value="MetRS_core"/>
    <property type="match status" value="1"/>
</dbReference>
<keyword evidence="6 9" id="KW-0648">Protein biosynthesis</keyword>
<dbReference type="InterPro" id="IPR014729">
    <property type="entry name" value="Rossmann-like_a/b/a_fold"/>
</dbReference>
<comment type="caution">
    <text evidence="12">The sequence shown here is derived from an EMBL/GenBank/DDBJ whole genome shotgun (WGS) entry which is preliminary data.</text>
</comment>
<dbReference type="GO" id="GO:0004825">
    <property type="term" value="F:methionine-tRNA ligase activity"/>
    <property type="evidence" value="ECO:0007669"/>
    <property type="project" value="UniProtKB-EC"/>
</dbReference>
<feature type="binding site" evidence="9">
    <location>
        <position position="143"/>
    </location>
    <ligand>
        <name>Zn(2+)</name>
        <dbReference type="ChEBI" id="CHEBI:29105"/>
    </ligand>
</feature>
<accession>A0ABV2UNZ5</accession>
<dbReference type="SUPFAM" id="SSF47323">
    <property type="entry name" value="Anticodon-binding domain of a subclass of class I aminoacyl-tRNA synthetases"/>
    <property type="match status" value="1"/>
</dbReference>
<dbReference type="InterPro" id="IPR029038">
    <property type="entry name" value="MetRS_Zn"/>
</dbReference>
<evidence type="ECO:0000256" key="8">
    <source>
        <dbReference type="ARBA" id="ARBA00047364"/>
    </source>
</evidence>
<feature type="short sequence motif" description="'HIGH' region" evidence="9">
    <location>
        <begin position="11"/>
        <end position="21"/>
    </location>
</feature>
<keyword evidence="9" id="KW-0963">Cytoplasm</keyword>
<keyword evidence="9" id="KW-0862">Zinc</keyword>
<comment type="subunit">
    <text evidence="9">Monomer.</text>
</comment>
<dbReference type="InterPro" id="IPR033911">
    <property type="entry name" value="MetRS_core"/>
</dbReference>
<feature type="short sequence motif" description="'KMSKS' region" evidence="9">
    <location>
        <begin position="342"/>
        <end position="346"/>
    </location>
</feature>
<evidence type="ECO:0000256" key="7">
    <source>
        <dbReference type="ARBA" id="ARBA00023146"/>
    </source>
</evidence>
<comment type="catalytic activity">
    <reaction evidence="8 9">
        <text>tRNA(Met) + L-methionine + ATP = L-methionyl-tRNA(Met) + AMP + diphosphate</text>
        <dbReference type="Rhea" id="RHEA:13481"/>
        <dbReference type="Rhea" id="RHEA-COMP:9667"/>
        <dbReference type="Rhea" id="RHEA-COMP:9698"/>
        <dbReference type="ChEBI" id="CHEBI:30616"/>
        <dbReference type="ChEBI" id="CHEBI:33019"/>
        <dbReference type="ChEBI" id="CHEBI:57844"/>
        <dbReference type="ChEBI" id="CHEBI:78442"/>
        <dbReference type="ChEBI" id="CHEBI:78530"/>
        <dbReference type="ChEBI" id="CHEBI:456215"/>
        <dbReference type="EC" id="6.1.1.10"/>
    </reaction>
</comment>
<evidence type="ECO:0000256" key="2">
    <source>
        <dbReference type="ARBA" id="ARBA00008258"/>
    </source>
</evidence>
<evidence type="ECO:0000256" key="5">
    <source>
        <dbReference type="ARBA" id="ARBA00022840"/>
    </source>
</evidence>
<evidence type="ECO:0000256" key="6">
    <source>
        <dbReference type="ARBA" id="ARBA00022917"/>
    </source>
</evidence>
<evidence type="ECO:0000259" key="10">
    <source>
        <dbReference type="Pfam" id="PF09334"/>
    </source>
</evidence>
<dbReference type="InterPro" id="IPR023458">
    <property type="entry name" value="Met-tRNA_ligase_1"/>
</dbReference>
<sequence length="571" mass="64388">MARHLITSALPYINGIKHLGNMVGSMLPADVYSRYLRQRGHDVLYICATDEHGTPAELAAKELGLPVDEFCAQAHDAQKAVYDGFALAFDYFGRSSSEQNVEITQHFARKLKENGFIEERAIRQVYSPTDGRFLPDRYVEGTCPHCGYDKARGDQCENCTRVLDPTDLIEPRSAISGSTDLEVRETKHLFLLQSKLQHEVEAWVAAHEHQWPQLASSIARKWLTEGLHDRAITRDLDWGVPVPADTWPELAAEGKVFYVWFDAPIEYIGATKEWSDRDPENRDWKSWWFDVDTDVRYTEFMAKDNVPFHTVMFPATELGVREPWKKVDVVKAFNWLTYYGGKFSTSQKRGVFTDQALEVLPADYWRYFLIANAPESDDSSFTWEHFTATVNKDLADTLGNFVNRVLSFSRKRFGDDVPAGAVAGEAEAKLGEEIARLLAEYEEHMEALQFRKAAAALRALWSAGNSYLEEKAPWLEIKTDQEAAALTLRTAMNLIHLYAVVSEPFIPTSAAAMRSAFALKDDTATWVTAEQARSLDAVPAGTPFTVPPVLFAKLTEDDLEAYKERFGGEAA</sequence>
<dbReference type="Pfam" id="PF19303">
    <property type="entry name" value="Anticodon_3"/>
    <property type="match status" value="1"/>
</dbReference>
<dbReference type="SUPFAM" id="SSF52374">
    <property type="entry name" value="Nucleotidylyl transferase"/>
    <property type="match status" value="1"/>
</dbReference>
<evidence type="ECO:0000256" key="4">
    <source>
        <dbReference type="ARBA" id="ARBA00022741"/>
    </source>
</evidence>
<dbReference type="EC" id="6.1.1.10" evidence="9"/>
<feature type="binding site" evidence="9">
    <location>
        <position position="146"/>
    </location>
    <ligand>
        <name>Zn(2+)</name>
        <dbReference type="ChEBI" id="CHEBI:29105"/>
    </ligand>
</feature>
<comment type="cofactor">
    <cofactor evidence="9">
        <name>Zn(2+)</name>
        <dbReference type="ChEBI" id="CHEBI:29105"/>
    </cofactor>
    <text evidence="9">Binds 1 zinc ion per subunit.</text>
</comment>
<keyword evidence="7 9" id="KW-0030">Aminoacyl-tRNA synthetase</keyword>
<gene>
    <name evidence="9 12" type="primary">metG</name>
    <name evidence="12" type="ORF">ABZZ21_01510</name>
</gene>
<dbReference type="PANTHER" id="PTHR45765:SF1">
    <property type="entry name" value="METHIONINE--TRNA LIGASE, CYTOPLASMIC"/>
    <property type="match status" value="1"/>
</dbReference>
<keyword evidence="3 9" id="KW-0436">Ligase</keyword>
<dbReference type="Gene3D" id="1.10.730.10">
    <property type="entry name" value="Isoleucyl-tRNA Synthetase, Domain 1"/>
    <property type="match status" value="1"/>
</dbReference>
<dbReference type="RefSeq" id="WP_355390890.1">
    <property type="nucleotide sequence ID" value="NZ_JBEXPZ010000002.1"/>
</dbReference>
<dbReference type="InterPro" id="IPR014758">
    <property type="entry name" value="Met-tRNA_synth"/>
</dbReference>
<feature type="domain" description="Methionyl-tRNA synthetase anticodon-binding" evidence="11">
    <location>
        <begin position="417"/>
        <end position="569"/>
    </location>
</feature>
<evidence type="ECO:0000313" key="13">
    <source>
        <dbReference type="Proteomes" id="UP001550210"/>
    </source>
</evidence>
<evidence type="ECO:0000259" key="11">
    <source>
        <dbReference type="Pfam" id="PF19303"/>
    </source>
</evidence>
<comment type="subcellular location">
    <subcellularLocation>
        <location evidence="9">Cytoplasm</location>
    </subcellularLocation>
</comment>
<comment type="function">
    <text evidence="1 9">Is required not only for elongation of protein synthesis but also for the initiation of all mRNA translation through initiator tRNA(fMet) aminoacylation.</text>
</comment>
<reference evidence="12 13" key="1">
    <citation type="submission" date="2024-06" db="EMBL/GenBank/DDBJ databases">
        <title>The Natural Products Discovery Center: Release of the First 8490 Sequenced Strains for Exploring Actinobacteria Biosynthetic Diversity.</title>
        <authorList>
            <person name="Kalkreuter E."/>
            <person name="Kautsar S.A."/>
            <person name="Yang D."/>
            <person name="Bader C.D."/>
            <person name="Teijaro C.N."/>
            <person name="Fluegel L."/>
            <person name="Davis C.M."/>
            <person name="Simpson J.R."/>
            <person name="Lauterbach L."/>
            <person name="Steele A.D."/>
            <person name="Gui C."/>
            <person name="Meng S."/>
            <person name="Li G."/>
            <person name="Viehrig K."/>
            <person name="Ye F."/>
            <person name="Su P."/>
            <person name="Kiefer A.F."/>
            <person name="Nichols A."/>
            <person name="Cepeda A.J."/>
            <person name="Yan W."/>
            <person name="Fan B."/>
            <person name="Jiang Y."/>
            <person name="Adhikari A."/>
            <person name="Zheng C.-J."/>
            <person name="Schuster L."/>
            <person name="Cowan T.M."/>
            <person name="Smanski M.J."/>
            <person name="Chevrette M.G."/>
            <person name="De Carvalho L.P.S."/>
            <person name="Shen B."/>
        </authorList>
    </citation>
    <scope>NUCLEOTIDE SEQUENCE [LARGE SCALE GENOMIC DNA]</scope>
    <source>
        <strain evidence="12 13">NPDC006434</strain>
    </source>
</reference>
<keyword evidence="13" id="KW-1185">Reference proteome</keyword>
<dbReference type="CDD" id="cd07957">
    <property type="entry name" value="Anticodon_Ia_Met"/>
    <property type="match status" value="1"/>
</dbReference>
<feature type="domain" description="Methionyl/Leucyl tRNA synthetase" evidence="10">
    <location>
        <begin position="4"/>
        <end position="406"/>
    </location>
</feature>